<dbReference type="SUPFAM" id="SSF48403">
    <property type="entry name" value="Ankyrin repeat"/>
    <property type="match status" value="1"/>
</dbReference>
<accession>A0A8J2T0D9</accession>
<dbReference type="PANTHER" id="PTHR24189:SF50">
    <property type="entry name" value="ANKYRIN REPEAT AND SOCS BOX PROTEIN 2"/>
    <property type="match status" value="1"/>
</dbReference>
<dbReference type="PANTHER" id="PTHR24189">
    <property type="entry name" value="MYOTROPHIN"/>
    <property type="match status" value="1"/>
</dbReference>
<dbReference type="InterPro" id="IPR050745">
    <property type="entry name" value="Multifunctional_regulatory"/>
</dbReference>
<proteinExistence type="predicted"/>
<protein>
    <submittedName>
        <fullName evidence="3">Uncharacterized protein</fullName>
    </submittedName>
</protein>
<dbReference type="OrthoDB" id="191483at2759"/>
<keyword evidence="1" id="KW-0677">Repeat</keyword>
<evidence type="ECO:0000256" key="2">
    <source>
        <dbReference type="ARBA" id="ARBA00023043"/>
    </source>
</evidence>
<keyword evidence="4" id="KW-1185">Reference proteome</keyword>
<dbReference type="EMBL" id="CAKKNE010000006">
    <property type="protein sequence ID" value="CAH0379660.1"/>
    <property type="molecule type" value="Genomic_DNA"/>
</dbReference>
<reference evidence="3" key="1">
    <citation type="submission" date="2021-11" db="EMBL/GenBank/DDBJ databases">
        <authorList>
            <consortium name="Genoscope - CEA"/>
            <person name="William W."/>
        </authorList>
    </citation>
    <scope>NUCLEOTIDE SEQUENCE</scope>
</reference>
<sequence length="654" mass="70955">MVRSSLGRAVLADSGLVGSEEYPYYGISVPDFLNLTEWLPHEALKASGKVRQMGEADEVIFVSHQWTSFSHPDPAGNQLRALQTQIRTLMKGKTAVRSDYGLDAGYQYSMLTTGKEWAKQLPNMYLWVDYCSIPQPGAAAGGVHAAQHSDHREGEGDLVAQLKQAVNSIPSYLARSTMMWILVPPVKHESLEGAICDFNSWRKRGWCRLEFAASKLCAGDDMPCMVITSATATPEYCAPCDIFKLCAGRGDFTVDSDRDAVNDTLTKMLRAKVEQYAKEDITLSRMMQVFSPLFVPRHAYYGAEGPGGLDQLKSFLRWRSDAEEAAWEAETGWNLLTLACTMDDGPAIDELLSQDAATVERLFAAKGNDMCGAGKKNAPLRRREPLGQKLMDYANEMTPLVAAATFCSRPTFEKLLDAGGLAAVERDGLGLLGVRPCLYKGAIISGNHENVSLILARYPQYANAVNPDSGCCPLHMACGTAACRGQKQVMEALLASPAKESLNSVVAPFYGSVLGTACKFNDQDPDTVRMLLKAGADPSKPEPLMPLAVKLRRVTAVLKFFGNVQARGFHTMLASLPARFKQSPTHIAAKKGDMALVKVLAEHEKFPVAQYEDTKGRTPVALAVDDTVKTAISEIVGPAAAATPVPANKVAPEP</sequence>
<dbReference type="SMART" id="SM00248">
    <property type="entry name" value="ANK"/>
    <property type="match status" value="5"/>
</dbReference>
<keyword evidence="2" id="KW-0040">ANK repeat</keyword>
<evidence type="ECO:0000256" key="1">
    <source>
        <dbReference type="ARBA" id="ARBA00022737"/>
    </source>
</evidence>
<organism evidence="3 4">
    <name type="scientific">Pelagomonas calceolata</name>
    <dbReference type="NCBI Taxonomy" id="35677"/>
    <lineage>
        <taxon>Eukaryota</taxon>
        <taxon>Sar</taxon>
        <taxon>Stramenopiles</taxon>
        <taxon>Ochrophyta</taxon>
        <taxon>Pelagophyceae</taxon>
        <taxon>Pelagomonadales</taxon>
        <taxon>Pelagomonadaceae</taxon>
        <taxon>Pelagomonas</taxon>
    </lineage>
</organism>
<dbReference type="InterPro" id="IPR002110">
    <property type="entry name" value="Ankyrin_rpt"/>
</dbReference>
<evidence type="ECO:0000313" key="3">
    <source>
        <dbReference type="EMBL" id="CAH0379660.1"/>
    </source>
</evidence>
<dbReference type="Proteomes" id="UP000789595">
    <property type="component" value="Unassembled WGS sequence"/>
</dbReference>
<comment type="caution">
    <text evidence="3">The sequence shown here is derived from an EMBL/GenBank/DDBJ whole genome shotgun (WGS) entry which is preliminary data.</text>
</comment>
<gene>
    <name evidence="3" type="ORF">PECAL_6P12890</name>
</gene>
<dbReference type="AlphaFoldDB" id="A0A8J2T0D9"/>
<evidence type="ECO:0000313" key="4">
    <source>
        <dbReference type="Proteomes" id="UP000789595"/>
    </source>
</evidence>
<dbReference type="InterPro" id="IPR036770">
    <property type="entry name" value="Ankyrin_rpt-contain_sf"/>
</dbReference>
<name>A0A8J2T0D9_9STRA</name>
<dbReference type="Gene3D" id="1.25.40.20">
    <property type="entry name" value="Ankyrin repeat-containing domain"/>
    <property type="match status" value="1"/>
</dbReference>